<evidence type="ECO:0000313" key="3">
    <source>
        <dbReference type="Proteomes" id="UP000235081"/>
    </source>
</evidence>
<name>A0A2N6LPB6_9CYAN</name>
<comment type="caution">
    <text evidence="2">The sequence shown here is derived from an EMBL/GenBank/DDBJ whole genome shotgun (WGS) entry which is preliminary data.</text>
</comment>
<feature type="chain" id="PRO_5014924711" evidence="1">
    <location>
        <begin position="27"/>
        <end position="497"/>
    </location>
</feature>
<dbReference type="EMBL" id="NMQE01000027">
    <property type="protein sequence ID" value="PMB27593.1"/>
    <property type="molecule type" value="Genomic_DNA"/>
</dbReference>
<protein>
    <submittedName>
        <fullName evidence="2">Uncharacterized protein</fullName>
    </submittedName>
</protein>
<organism evidence="2 3">
    <name type="scientific">Fischerella thermalis CCMEE 5318</name>
    <dbReference type="NCBI Taxonomy" id="2019666"/>
    <lineage>
        <taxon>Bacteria</taxon>
        <taxon>Bacillati</taxon>
        <taxon>Cyanobacteriota</taxon>
        <taxon>Cyanophyceae</taxon>
        <taxon>Nostocales</taxon>
        <taxon>Hapalosiphonaceae</taxon>
        <taxon>Fischerella</taxon>
    </lineage>
</organism>
<accession>A0A2N6LPB6</accession>
<reference evidence="2 3" key="1">
    <citation type="submission" date="2017-07" db="EMBL/GenBank/DDBJ databases">
        <title>Genomes of Fischerella (Mastigocladus) sp. strains.</title>
        <authorList>
            <person name="Miller S.R."/>
        </authorList>
    </citation>
    <scope>NUCLEOTIDE SEQUENCE [LARGE SCALE GENOMIC DNA]</scope>
    <source>
        <strain evidence="2 3">CCMEE 5318</strain>
    </source>
</reference>
<evidence type="ECO:0000256" key="1">
    <source>
        <dbReference type="SAM" id="SignalP"/>
    </source>
</evidence>
<feature type="signal peptide" evidence="1">
    <location>
        <begin position="1"/>
        <end position="26"/>
    </location>
</feature>
<sequence>MGISSMKILSFLAGMISIPLAFSSQAATANSGSFVENLPPNYTSYAGKLVMGKSCSCSSSSISGAPPGPPPCNTNPCYGSSHTRYGWVYTNVEGINSSFCDQMMETSSGVPPCFQLDGDDAIIISGTVSTIKDVPFYSFTAYQSFTYNSEFSSNYAALGSSVGLSINNANLKKGTNGKYILIVTANTQTLDTVKNALKASGVPNSIINTYLLPASITNVGSSSYPDQLSLLLRITTQSQTERQQAETFVQQTAPETKVAFIKGPGITGNVTWDDIPKWNNQLRSTTVEYDKKFDQKLNALEQAVINSYAQKGYTLKASLTQSMTHVDPQECRTTPSYCAYDSPDALYTSFPCDFAPGPLDTLGCDIQIPKDSDDVLMLVGVDHSLVYDKSLAAYLSFESKTSIGSQDGTFSFVGYYTQGSAAQYVSSTNARNLYAVKITRACGSDPFCVTVPYQGGTPEDTGFYTLGRIYLDKGTATGPNPANLIPARLLWFTKSSQ</sequence>
<proteinExistence type="predicted"/>
<dbReference type="AlphaFoldDB" id="A0A2N6LPB6"/>
<keyword evidence="1" id="KW-0732">Signal</keyword>
<gene>
    <name evidence="2" type="ORF">CEN46_01050</name>
</gene>
<dbReference type="Proteomes" id="UP000235081">
    <property type="component" value="Unassembled WGS sequence"/>
</dbReference>
<evidence type="ECO:0000313" key="2">
    <source>
        <dbReference type="EMBL" id="PMB27593.1"/>
    </source>
</evidence>